<dbReference type="PANTHER" id="PTHR34477:SF1">
    <property type="entry name" value="UPF0213 PROTEIN YHBQ"/>
    <property type="match status" value="1"/>
</dbReference>
<gene>
    <name evidence="3" type="ORF">UW63_C0030G0007</name>
</gene>
<evidence type="ECO:0000313" key="3">
    <source>
        <dbReference type="EMBL" id="KKT70274.1"/>
    </source>
</evidence>
<dbReference type="Proteomes" id="UP000034154">
    <property type="component" value="Unassembled WGS sequence"/>
</dbReference>
<reference evidence="3 4" key="1">
    <citation type="journal article" date="2015" name="Nature">
        <title>rRNA introns, odd ribosomes, and small enigmatic genomes across a large radiation of phyla.</title>
        <authorList>
            <person name="Brown C.T."/>
            <person name="Hug L.A."/>
            <person name="Thomas B.C."/>
            <person name="Sharon I."/>
            <person name="Castelle C.J."/>
            <person name="Singh A."/>
            <person name="Wilkins M.J."/>
            <person name="Williams K.H."/>
            <person name="Banfield J.F."/>
        </authorList>
    </citation>
    <scope>NUCLEOTIDE SEQUENCE [LARGE SCALE GENOMIC DNA]</scope>
</reference>
<protein>
    <submittedName>
        <fullName evidence="3">GIY-YIG nuclease superfamily protein</fullName>
    </submittedName>
</protein>
<dbReference type="AlphaFoldDB" id="A0A0G1MEB5"/>
<dbReference type="SUPFAM" id="SSF82771">
    <property type="entry name" value="GIY-YIG endonuclease"/>
    <property type="match status" value="1"/>
</dbReference>
<evidence type="ECO:0000259" key="2">
    <source>
        <dbReference type="PROSITE" id="PS50164"/>
    </source>
</evidence>
<comment type="similarity">
    <text evidence="1">Belongs to the UPF0213 family.</text>
</comment>
<evidence type="ECO:0000313" key="4">
    <source>
        <dbReference type="Proteomes" id="UP000034154"/>
    </source>
</evidence>
<organism evidence="3 4">
    <name type="scientific">Candidatus Uhrbacteria bacterium GW2011_GWF2_44_350</name>
    <dbReference type="NCBI Taxonomy" id="1619000"/>
    <lineage>
        <taxon>Bacteria</taxon>
        <taxon>Candidatus Uhriibacteriota</taxon>
    </lineage>
</organism>
<dbReference type="InterPro" id="IPR000305">
    <property type="entry name" value="GIY-YIG_endonuc"/>
</dbReference>
<name>A0A0G1MEB5_9BACT</name>
<evidence type="ECO:0000256" key="1">
    <source>
        <dbReference type="ARBA" id="ARBA00007435"/>
    </source>
</evidence>
<sequence length="83" mass="10081">MFYIGFTNNLERRFQEHLDGENISTAKRLPLRLIYFEAFLDREDALRRESYFKTTKGKTTLRMMIREYLEKQNINKTAPLKKM</sequence>
<dbReference type="PROSITE" id="PS50164">
    <property type="entry name" value="GIY_YIG"/>
    <property type="match status" value="1"/>
</dbReference>
<accession>A0A0G1MEB5</accession>
<dbReference type="PANTHER" id="PTHR34477">
    <property type="entry name" value="UPF0213 PROTEIN YHBQ"/>
    <property type="match status" value="1"/>
</dbReference>
<dbReference type="InterPro" id="IPR035901">
    <property type="entry name" value="GIY-YIG_endonuc_sf"/>
</dbReference>
<dbReference type="Pfam" id="PF01541">
    <property type="entry name" value="GIY-YIG"/>
    <property type="match status" value="1"/>
</dbReference>
<dbReference type="Gene3D" id="3.40.1440.10">
    <property type="entry name" value="GIY-YIG endonuclease"/>
    <property type="match status" value="1"/>
</dbReference>
<feature type="domain" description="GIY-YIG" evidence="2">
    <location>
        <begin position="1"/>
        <end position="62"/>
    </location>
</feature>
<comment type="caution">
    <text evidence="3">The sequence shown here is derived from an EMBL/GenBank/DDBJ whole genome shotgun (WGS) entry which is preliminary data.</text>
</comment>
<dbReference type="EMBL" id="LCJB01000030">
    <property type="protein sequence ID" value="KKT70274.1"/>
    <property type="molecule type" value="Genomic_DNA"/>
</dbReference>
<proteinExistence type="inferred from homology"/>
<dbReference type="InterPro" id="IPR050190">
    <property type="entry name" value="UPF0213_domain"/>
</dbReference>